<dbReference type="EMBL" id="BMKG01000009">
    <property type="protein sequence ID" value="GGC02120.1"/>
    <property type="molecule type" value="Genomic_DNA"/>
</dbReference>
<dbReference type="AlphaFoldDB" id="A0A6I3SUQ8"/>
<dbReference type="OrthoDB" id="9795587at2"/>
<dbReference type="InterPro" id="IPR036374">
    <property type="entry name" value="OxRdtase_Mopterin-bd_sf"/>
</dbReference>
<organism evidence="4 5">
    <name type="scientific">Pseudoduganella buxea</name>
    <dbReference type="NCBI Taxonomy" id="1949069"/>
    <lineage>
        <taxon>Bacteria</taxon>
        <taxon>Pseudomonadati</taxon>
        <taxon>Pseudomonadota</taxon>
        <taxon>Betaproteobacteria</taxon>
        <taxon>Burkholderiales</taxon>
        <taxon>Oxalobacteraceae</taxon>
        <taxon>Telluria group</taxon>
        <taxon>Pseudoduganella</taxon>
    </lineage>
</organism>
<sequence length="202" mass="22852">MSTRGFTGRRPGADAARRLPPGQYETRDFPVLSLGPAPVIDLAQWRFTLRHGARPLASWTWEQFQALPRTRWQGDIHCVTTWSKFDTEWEGVTLDDLLQAAGVAAPTPYLLAQSYDDYDTNVPLAELAGGRAMIATHFGGQPLTAEHGGPARLLVPHLYFWKSAKWLKGLKFTARDEAGFWELRGYHMHGDPWREQRFSSDD</sequence>
<dbReference type="CDD" id="cd02109">
    <property type="entry name" value="arch_bact_SO_family_Moco"/>
    <property type="match status" value="1"/>
</dbReference>
<reference evidence="3" key="4">
    <citation type="submission" date="2024-05" db="EMBL/GenBank/DDBJ databases">
        <authorList>
            <person name="Sun Q."/>
            <person name="Zhou Y."/>
        </authorList>
    </citation>
    <scope>NUCLEOTIDE SEQUENCE</scope>
    <source>
        <strain evidence="3">CGMCC 1.15931</strain>
    </source>
</reference>
<dbReference type="Gene3D" id="3.90.420.10">
    <property type="entry name" value="Oxidoreductase, molybdopterin-binding domain"/>
    <property type="match status" value="1"/>
</dbReference>
<feature type="domain" description="Oxidoreductase molybdopterin-binding" evidence="2">
    <location>
        <begin position="35"/>
        <end position="181"/>
    </location>
</feature>
<dbReference type="PANTHER" id="PTHR43032:SF4">
    <property type="entry name" value="OXIDOREDUCTASE MOLYBDOPTERIN-BINDING DOMAIN-CONTAINING PROTEIN"/>
    <property type="match status" value="1"/>
</dbReference>
<gene>
    <name evidence="3" type="ORF">GCM10011572_25080</name>
    <name evidence="4" type="ORF">GM672_08740</name>
</gene>
<dbReference type="RefSeq" id="WP_155470142.1">
    <property type="nucleotide sequence ID" value="NZ_BMKG01000009.1"/>
</dbReference>
<evidence type="ECO:0000313" key="3">
    <source>
        <dbReference type="EMBL" id="GGC02120.1"/>
    </source>
</evidence>
<keyword evidence="6" id="KW-1185">Reference proteome</keyword>
<dbReference type="Pfam" id="PF00174">
    <property type="entry name" value="Oxidored_molyb"/>
    <property type="match status" value="1"/>
</dbReference>
<evidence type="ECO:0000256" key="1">
    <source>
        <dbReference type="SAM" id="MobiDB-lite"/>
    </source>
</evidence>
<dbReference type="Proteomes" id="UP000622638">
    <property type="component" value="Unassembled WGS sequence"/>
</dbReference>
<evidence type="ECO:0000313" key="5">
    <source>
        <dbReference type="Proteomes" id="UP000430634"/>
    </source>
</evidence>
<evidence type="ECO:0000259" key="2">
    <source>
        <dbReference type="Pfam" id="PF00174"/>
    </source>
</evidence>
<dbReference type="SUPFAM" id="SSF56524">
    <property type="entry name" value="Oxidoreductase molybdopterin-binding domain"/>
    <property type="match status" value="1"/>
</dbReference>
<protein>
    <submittedName>
        <fullName evidence="3">Molybdopterin-binding protein</fullName>
    </submittedName>
    <submittedName>
        <fullName evidence="4">Molybdopterin-dependent oxidoreductase</fullName>
    </submittedName>
</protein>
<dbReference type="EMBL" id="WNKZ01000018">
    <property type="protein sequence ID" value="MTV52814.1"/>
    <property type="molecule type" value="Genomic_DNA"/>
</dbReference>
<feature type="region of interest" description="Disordered" evidence="1">
    <location>
        <begin position="1"/>
        <end position="22"/>
    </location>
</feature>
<evidence type="ECO:0000313" key="6">
    <source>
        <dbReference type="Proteomes" id="UP000622638"/>
    </source>
</evidence>
<accession>A0A6I3SUQ8</accession>
<dbReference type="InterPro" id="IPR000572">
    <property type="entry name" value="OxRdtase_Mopterin-bd_dom"/>
</dbReference>
<reference evidence="6" key="2">
    <citation type="journal article" date="2019" name="Int. J. Syst. Evol. Microbiol.">
        <title>The Global Catalogue of Microorganisms (GCM) 10K type strain sequencing project: providing services to taxonomists for standard genome sequencing and annotation.</title>
        <authorList>
            <consortium name="The Broad Institute Genomics Platform"/>
            <consortium name="The Broad Institute Genome Sequencing Center for Infectious Disease"/>
            <person name="Wu L."/>
            <person name="Ma J."/>
        </authorList>
    </citation>
    <scope>NUCLEOTIDE SEQUENCE [LARGE SCALE GENOMIC DNA]</scope>
    <source>
        <strain evidence="6">CGMCC 1.15931</strain>
    </source>
</reference>
<comment type="caution">
    <text evidence="4">The sequence shown here is derived from an EMBL/GenBank/DDBJ whole genome shotgun (WGS) entry which is preliminary data.</text>
</comment>
<evidence type="ECO:0000313" key="4">
    <source>
        <dbReference type="EMBL" id="MTV52814.1"/>
    </source>
</evidence>
<reference evidence="3" key="1">
    <citation type="journal article" date="2014" name="Int. J. Syst. Evol. Microbiol.">
        <title>Complete genome of a new Firmicutes species belonging to the dominant human colonic microbiota ('Ruminococcus bicirculans') reveals two chromosomes and a selective capacity to utilize plant glucans.</title>
        <authorList>
            <consortium name="NISC Comparative Sequencing Program"/>
            <person name="Wegmann U."/>
            <person name="Louis P."/>
            <person name="Goesmann A."/>
            <person name="Henrissat B."/>
            <person name="Duncan S.H."/>
            <person name="Flint H.J."/>
        </authorList>
    </citation>
    <scope>NUCLEOTIDE SEQUENCE</scope>
    <source>
        <strain evidence="3">CGMCC 1.15931</strain>
    </source>
</reference>
<name>A0A6I3SUQ8_9BURK</name>
<dbReference type="Proteomes" id="UP000430634">
    <property type="component" value="Unassembled WGS sequence"/>
</dbReference>
<proteinExistence type="predicted"/>
<reference evidence="4 5" key="3">
    <citation type="submission" date="2019-11" db="EMBL/GenBank/DDBJ databases">
        <title>Type strains purchased from KCTC, JCM and DSMZ.</title>
        <authorList>
            <person name="Lu H."/>
        </authorList>
    </citation>
    <scope>NUCLEOTIDE SEQUENCE [LARGE SCALE GENOMIC DNA]</scope>
    <source>
        <strain evidence="4 5">KCTC 52429</strain>
    </source>
</reference>
<dbReference type="PANTHER" id="PTHR43032">
    <property type="entry name" value="PROTEIN-METHIONINE-SULFOXIDE REDUCTASE"/>
    <property type="match status" value="1"/>
</dbReference>